<dbReference type="SUPFAM" id="SSF63829">
    <property type="entry name" value="Calcium-dependent phosphotriesterase"/>
    <property type="match status" value="1"/>
</dbReference>
<organism evidence="2 3">
    <name type="scientific">Nocardia terpenica</name>
    <dbReference type="NCBI Taxonomy" id="455432"/>
    <lineage>
        <taxon>Bacteria</taxon>
        <taxon>Bacillati</taxon>
        <taxon>Actinomycetota</taxon>
        <taxon>Actinomycetes</taxon>
        <taxon>Mycobacteriales</taxon>
        <taxon>Nocardiaceae</taxon>
        <taxon>Nocardia</taxon>
    </lineage>
</organism>
<dbReference type="OrthoDB" id="3276947at2"/>
<dbReference type="AlphaFoldDB" id="A0A164H551"/>
<dbReference type="STRING" id="455432.AWN90_09800"/>
<evidence type="ECO:0000313" key="2">
    <source>
        <dbReference type="EMBL" id="KZM68209.1"/>
    </source>
</evidence>
<dbReference type="Gene3D" id="2.130.10.10">
    <property type="entry name" value="YVTN repeat-like/Quinoprotein amine dehydrogenase"/>
    <property type="match status" value="1"/>
</dbReference>
<sequence>MARLPARATATVAALAVSTVLGVAATARAAPAWGPFAAPNPYLGPLGSATMHADAGSSDAVPRPGPGARPVAATVYPLAAACPTIMQGSDGLVVALCTAVAGRTPTVYLIDPAATGPLGLGAPLAALPLVPGGLLGGVYAYLDNADRLVVVDGRRQLIRVAHERDAAGRWSLRIADSVDLSGVVPGNDSVVGLVPDSTGAVWFATAHAVVGRVDPAGRVTGLALPAGEEVANSISATPNGRVAVATTFALYELTADGSGAPRVDWRAAYDRGPGRKPGQLSWGTGATPVYFGPETGADYVAIVDNAANAANLLVFRSGTGEPVCSQPVLTRGGPGTENAPIGLGRTVVVASTYGYPYPALPEGAGPAVPPTAPFTGGMTRVDVGPDGCHTVWENTIRSSAVPMLSAADGLIYTVARVGPGNTMPLDGFESTAVDARTGAVAARSPLPGTMLEDPLQTAPLITRDGRILQGTTSGILRIG</sequence>
<dbReference type="Proteomes" id="UP000076512">
    <property type="component" value="Unassembled WGS sequence"/>
</dbReference>
<protein>
    <submittedName>
        <fullName evidence="2">Uncharacterized protein</fullName>
    </submittedName>
</protein>
<feature type="chain" id="PRO_5007850400" evidence="1">
    <location>
        <begin position="30"/>
        <end position="479"/>
    </location>
</feature>
<evidence type="ECO:0000313" key="3">
    <source>
        <dbReference type="Proteomes" id="UP000076512"/>
    </source>
</evidence>
<evidence type="ECO:0000256" key="1">
    <source>
        <dbReference type="SAM" id="SignalP"/>
    </source>
</evidence>
<keyword evidence="1" id="KW-0732">Signal</keyword>
<name>A0A164H551_9NOCA</name>
<dbReference type="RefSeq" id="WP_067579606.1">
    <property type="nucleotide sequence ID" value="NZ_JABMCZ010000002.1"/>
</dbReference>
<accession>A0A164H551</accession>
<feature type="signal peptide" evidence="1">
    <location>
        <begin position="1"/>
        <end position="29"/>
    </location>
</feature>
<proteinExistence type="predicted"/>
<reference evidence="2 3" key="1">
    <citation type="submission" date="2016-04" db="EMBL/GenBank/DDBJ databases">
        <authorList>
            <person name="Evans L.H."/>
            <person name="Alamgir A."/>
            <person name="Owens N."/>
            <person name="Weber N.D."/>
            <person name="Virtaneva K."/>
            <person name="Barbian K."/>
            <person name="Babar A."/>
            <person name="Rosenke K."/>
        </authorList>
    </citation>
    <scope>NUCLEOTIDE SEQUENCE [LARGE SCALE GENOMIC DNA]</scope>
    <source>
        <strain evidence="2 3">IFM 0406</strain>
    </source>
</reference>
<comment type="caution">
    <text evidence="2">The sequence shown here is derived from an EMBL/GenBank/DDBJ whole genome shotgun (WGS) entry which is preliminary data.</text>
</comment>
<dbReference type="InterPro" id="IPR015943">
    <property type="entry name" value="WD40/YVTN_repeat-like_dom_sf"/>
</dbReference>
<keyword evidence="3" id="KW-1185">Reference proteome</keyword>
<dbReference type="EMBL" id="LWGR01000021">
    <property type="protein sequence ID" value="KZM68209.1"/>
    <property type="molecule type" value="Genomic_DNA"/>
</dbReference>
<gene>
    <name evidence="2" type="ORF">AWN90_09800</name>
</gene>